<proteinExistence type="predicted"/>
<sequence>MELVILGVFLLFGSGACQIKNVPECNDAVIEACGEQFVAFAHGPRVAETLSELEESCKRELKGLACARNYAERCLVVGFFRGAAFTALTTLKEEMDRKCDSSHPNHKRYLENAHCLNKAGERIHKCVELFKEELYTVALKAATSKRIPYGCCAYNGLFRCKQESLEQACGDPKTIQLVHETAEHVLGDLVKVFCGRYESGSSDCKSLGKLPALAANETAPRSFILLLKAFVTTLP</sequence>
<dbReference type="PaxDb" id="6945-B7QIG7"/>
<evidence type="ECO:0000313" key="4">
    <source>
        <dbReference type="Proteomes" id="UP000001555"/>
    </source>
</evidence>
<dbReference type="EnsemblMetazoa" id="ISCW015082-RA">
    <property type="protein sequence ID" value="ISCW015082-PA"/>
    <property type="gene ID" value="ISCW015082"/>
</dbReference>
<gene>
    <name evidence="3" type="primary">8041743</name>
    <name evidence="2" type="ORF">IscW_ISCW015082</name>
</gene>
<dbReference type="Proteomes" id="UP000001555">
    <property type="component" value="Unassembled WGS sequence"/>
</dbReference>
<dbReference type="EMBL" id="ABJB010730659">
    <property type="status" value="NOT_ANNOTATED_CDS"/>
    <property type="molecule type" value="Genomic_DNA"/>
</dbReference>
<dbReference type="VEuPathDB" id="VectorBase:ISCW015082"/>
<dbReference type="VEuPathDB" id="VectorBase:ISCI015082"/>
<evidence type="ECO:0000313" key="3">
    <source>
        <dbReference type="EnsemblMetazoa" id="ISCW015082-PA"/>
    </source>
</evidence>
<dbReference type="VEuPathDB" id="VectorBase:ISCP_028095"/>
<feature type="signal peptide" evidence="1">
    <location>
        <begin position="1"/>
        <end position="17"/>
    </location>
</feature>
<keyword evidence="4" id="KW-1185">Reference proteome</keyword>
<accession>B7QIG7</accession>
<dbReference type="InParanoid" id="B7QIG7"/>
<keyword evidence="1" id="KW-0732">Signal</keyword>
<dbReference type="HOGENOM" id="CLU_103090_0_0_1"/>
<evidence type="ECO:0000313" key="2">
    <source>
        <dbReference type="EMBL" id="EEC18639.1"/>
    </source>
</evidence>
<dbReference type="PANTHER" id="PTHR33964">
    <property type="entry name" value="RE45066P-RELATED"/>
    <property type="match status" value="1"/>
</dbReference>
<name>B7QIG7_IXOSC</name>
<protein>
    <submittedName>
        <fullName evidence="2 3">Secreted salivary gland peptide, putative</fullName>
    </submittedName>
</protein>
<dbReference type="OrthoDB" id="6476538at2759"/>
<feature type="chain" id="PRO_5010826982" evidence="1">
    <location>
        <begin position="18"/>
        <end position="235"/>
    </location>
</feature>
<evidence type="ECO:0000256" key="1">
    <source>
        <dbReference type="SAM" id="SignalP"/>
    </source>
</evidence>
<reference evidence="2 4" key="1">
    <citation type="submission" date="2008-03" db="EMBL/GenBank/DDBJ databases">
        <title>Annotation of Ixodes scapularis.</title>
        <authorList>
            <consortium name="Ixodes scapularis Genome Project Consortium"/>
            <person name="Caler E."/>
            <person name="Hannick L.I."/>
            <person name="Bidwell S."/>
            <person name="Joardar V."/>
            <person name="Thiagarajan M."/>
            <person name="Amedeo P."/>
            <person name="Galinsky K.J."/>
            <person name="Schobel S."/>
            <person name="Inman J."/>
            <person name="Hostetler J."/>
            <person name="Miller J."/>
            <person name="Hammond M."/>
            <person name="Megy K."/>
            <person name="Lawson D."/>
            <person name="Kodira C."/>
            <person name="Sutton G."/>
            <person name="Meyer J."/>
            <person name="Hill C.A."/>
            <person name="Birren B."/>
            <person name="Nene V."/>
            <person name="Collins F."/>
            <person name="Alarcon-Chaidez F."/>
            <person name="Wikel S."/>
            <person name="Strausberg R."/>
        </authorList>
    </citation>
    <scope>NUCLEOTIDE SEQUENCE [LARGE SCALE GENOMIC DNA]</scope>
    <source>
        <strain evidence="4">Wikel</strain>
        <strain evidence="2">Wikel colony</strain>
    </source>
</reference>
<dbReference type="EMBL" id="DS945903">
    <property type="protein sequence ID" value="EEC18639.1"/>
    <property type="molecule type" value="Genomic_DNA"/>
</dbReference>
<organism>
    <name type="scientific">Ixodes scapularis</name>
    <name type="common">Black-legged tick</name>
    <name type="synonym">Deer tick</name>
    <dbReference type="NCBI Taxonomy" id="6945"/>
    <lineage>
        <taxon>Eukaryota</taxon>
        <taxon>Metazoa</taxon>
        <taxon>Ecdysozoa</taxon>
        <taxon>Arthropoda</taxon>
        <taxon>Chelicerata</taxon>
        <taxon>Arachnida</taxon>
        <taxon>Acari</taxon>
        <taxon>Parasitiformes</taxon>
        <taxon>Ixodida</taxon>
        <taxon>Ixodoidea</taxon>
        <taxon>Ixodidae</taxon>
        <taxon>Ixodinae</taxon>
        <taxon>Ixodes</taxon>
    </lineage>
</organism>
<dbReference type="PANTHER" id="PTHR33964:SF1">
    <property type="entry name" value="RE45066P"/>
    <property type="match status" value="1"/>
</dbReference>
<reference evidence="3" key="2">
    <citation type="submission" date="2020-05" db="UniProtKB">
        <authorList>
            <consortium name="EnsemblMetazoa"/>
        </authorList>
    </citation>
    <scope>IDENTIFICATION</scope>
    <source>
        <strain evidence="3">wikel</strain>
    </source>
</reference>
<dbReference type="AlphaFoldDB" id="B7QIG7"/>